<organism evidence="4">
    <name type="scientific">freshwater metagenome</name>
    <dbReference type="NCBI Taxonomy" id="449393"/>
    <lineage>
        <taxon>unclassified sequences</taxon>
        <taxon>metagenomes</taxon>
        <taxon>ecological metagenomes</taxon>
    </lineage>
</organism>
<proteinExistence type="predicted"/>
<evidence type="ECO:0000313" key="5">
    <source>
        <dbReference type="EMBL" id="CAB4799779.1"/>
    </source>
</evidence>
<keyword evidence="1" id="KW-1133">Transmembrane helix</keyword>
<dbReference type="EMBL" id="CAFBNI010000056">
    <property type="protein sequence ID" value="CAB4945894.1"/>
    <property type="molecule type" value="Genomic_DNA"/>
</dbReference>
<gene>
    <name evidence="2" type="ORF">UFOPK2802_00679</name>
    <name evidence="3" type="ORF">UFOPK2802_00772</name>
    <name evidence="4" type="ORF">UFOPK2982_00771</name>
    <name evidence="5" type="ORF">UFOPK3083_00277</name>
    <name evidence="6" type="ORF">UFOPK3783_00575</name>
    <name evidence="7" type="ORF">UFOPK3948_00721</name>
    <name evidence="8" type="ORF">UFOPK4113_00332</name>
</gene>
<keyword evidence="1" id="KW-0812">Transmembrane</keyword>
<dbReference type="EMBL" id="CAFBPL010000021">
    <property type="protein sequence ID" value="CAB5011741.1"/>
    <property type="molecule type" value="Genomic_DNA"/>
</dbReference>
<dbReference type="EMBL" id="CAEZYX010000080">
    <property type="protein sequence ID" value="CAB4744635.1"/>
    <property type="molecule type" value="Genomic_DNA"/>
</dbReference>
<evidence type="ECO:0000256" key="1">
    <source>
        <dbReference type="SAM" id="Phobius"/>
    </source>
</evidence>
<protein>
    <submittedName>
        <fullName evidence="4">Unannotated protein</fullName>
    </submittedName>
</protein>
<feature type="transmembrane region" description="Helical" evidence="1">
    <location>
        <begin position="20"/>
        <end position="38"/>
    </location>
</feature>
<dbReference type="EMBL" id="CAEZYX010000060">
    <property type="protein sequence ID" value="CAB4743118.1"/>
    <property type="molecule type" value="Genomic_DNA"/>
</dbReference>
<evidence type="ECO:0000313" key="6">
    <source>
        <dbReference type="EMBL" id="CAB4945894.1"/>
    </source>
</evidence>
<keyword evidence="1" id="KW-0472">Membrane</keyword>
<dbReference type="AlphaFoldDB" id="A0A6J6XFN3"/>
<sequence length="43" mass="4856">MSRYQSLAEEAVRELPAPPVFFGVFAFAVLSLLLYLVLRLGRD</sequence>
<evidence type="ECO:0000313" key="2">
    <source>
        <dbReference type="EMBL" id="CAB4743118.1"/>
    </source>
</evidence>
<accession>A0A6J6XFN3</accession>
<evidence type="ECO:0000313" key="8">
    <source>
        <dbReference type="EMBL" id="CAB5011741.1"/>
    </source>
</evidence>
<dbReference type="EMBL" id="CAFBOI010000082">
    <property type="protein sequence ID" value="CAB4980614.1"/>
    <property type="molecule type" value="Genomic_DNA"/>
</dbReference>
<evidence type="ECO:0000313" key="7">
    <source>
        <dbReference type="EMBL" id="CAB4980614.1"/>
    </source>
</evidence>
<reference evidence="4" key="1">
    <citation type="submission" date="2020-05" db="EMBL/GenBank/DDBJ databases">
        <authorList>
            <person name="Chiriac C."/>
            <person name="Salcher M."/>
            <person name="Ghai R."/>
            <person name="Kavagutti S V."/>
        </authorList>
    </citation>
    <scope>NUCLEOTIDE SEQUENCE</scope>
</reference>
<evidence type="ECO:0000313" key="4">
    <source>
        <dbReference type="EMBL" id="CAB4794016.1"/>
    </source>
</evidence>
<evidence type="ECO:0000313" key="3">
    <source>
        <dbReference type="EMBL" id="CAB4744635.1"/>
    </source>
</evidence>
<name>A0A6J6XFN3_9ZZZZ</name>
<dbReference type="EMBL" id="CAFAAT010000015">
    <property type="protein sequence ID" value="CAB4799779.1"/>
    <property type="molecule type" value="Genomic_DNA"/>
</dbReference>
<dbReference type="EMBL" id="CAFAAE010000115">
    <property type="protein sequence ID" value="CAB4794016.1"/>
    <property type="molecule type" value="Genomic_DNA"/>
</dbReference>